<comment type="caution">
    <text evidence="4">The sequence shown here is derived from an EMBL/GenBank/DDBJ whole genome shotgun (WGS) entry which is preliminary data.</text>
</comment>
<dbReference type="GO" id="GO:0008233">
    <property type="term" value="F:peptidase activity"/>
    <property type="evidence" value="ECO:0007669"/>
    <property type="project" value="InterPro"/>
</dbReference>
<dbReference type="AlphaFoldDB" id="A0A561PQS8"/>
<protein>
    <submittedName>
        <fullName evidence="4">Proline iminopeptidase</fullName>
    </submittedName>
</protein>
<dbReference type="GO" id="GO:0016020">
    <property type="term" value="C:membrane"/>
    <property type="evidence" value="ECO:0007669"/>
    <property type="project" value="TreeGrafter"/>
</dbReference>
<evidence type="ECO:0000313" key="4">
    <source>
        <dbReference type="EMBL" id="TWF40486.1"/>
    </source>
</evidence>
<dbReference type="Gene3D" id="3.40.50.1820">
    <property type="entry name" value="alpha/beta hydrolase"/>
    <property type="match status" value="1"/>
</dbReference>
<feature type="domain" description="AB hydrolase-1" evidence="3">
    <location>
        <begin position="42"/>
        <end position="301"/>
    </location>
</feature>
<proteinExistence type="inferred from homology"/>
<evidence type="ECO:0000256" key="2">
    <source>
        <dbReference type="ARBA" id="ARBA00022801"/>
    </source>
</evidence>
<comment type="similarity">
    <text evidence="1">Belongs to the peptidase S33 family.</text>
</comment>
<dbReference type="InterPro" id="IPR050266">
    <property type="entry name" value="AB_hydrolase_sf"/>
</dbReference>
<dbReference type="GO" id="GO:0006508">
    <property type="term" value="P:proteolysis"/>
    <property type="evidence" value="ECO:0007669"/>
    <property type="project" value="InterPro"/>
</dbReference>
<dbReference type="PRINTS" id="PR00793">
    <property type="entry name" value="PROAMNOPTASE"/>
</dbReference>
<dbReference type="InterPro" id="IPR000073">
    <property type="entry name" value="AB_hydrolase_1"/>
</dbReference>
<evidence type="ECO:0000313" key="5">
    <source>
        <dbReference type="Proteomes" id="UP000320811"/>
    </source>
</evidence>
<evidence type="ECO:0000256" key="1">
    <source>
        <dbReference type="ARBA" id="ARBA00010088"/>
    </source>
</evidence>
<dbReference type="Pfam" id="PF00561">
    <property type="entry name" value="Abhydrolase_1"/>
    <property type="match status" value="1"/>
</dbReference>
<keyword evidence="2" id="KW-0378">Hydrolase</keyword>
<dbReference type="SUPFAM" id="SSF53474">
    <property type="entry name" value="alpha/beta-Hydrolases"/>
    <property type="match status" value="1"/>
</dbReference>
<name>A0A561PQS8_9BACT</name>
<dbReference type="InterPro" id="IPR029058">
    <property type="entry name" value="AB_hydrolase_fold"/>
</dbReference>
<dbReference type="Proteomes" id="UP000320811">
    <property type="component" value="Unassembled WGS sequence"/>
</dbReference>
<dbReference type="InterPro" id="IPR002410">
    <property type="entry name" value="Peptidase_S33"/>
</dbReference>
<gene>
    <name evidence="4" type="ORF">FHW36_104168</name>
</gene>
<accession>A0A561PQS8</accession>
<dbReference type="PANTHER" id="PTHR43798">
    <property type="entry name" value="MONOACYLGLYCEROL LIPASE"/>
    <property type="match status" value="1"/>
</dbReference>
<dbReference type="EMBL" id="VIWO01000004">
    <property type="protein sequence ID" value="TWF40486.1"/>
    <property type="molecule type" value="Genomic_DNA"/>
</dbReference>
<dbReference type="PANTHER" id="PTHR43798:SF33">
    <property type="entry name" value="HYDROLASE, PUTATIVE (AFU_ORTHOLOGUE AFUA_2G14860)-RELATED"/>
    <property type="match status" value="1"/>
</dbReference>
<evidence type="ECO:0000259" key="3">
    <source>
        <dbReference type="Pfam" id="PF00561"/>
    </source>
</evidence>
<sequence>MDPNTSFTMRFTLLLLTILSYSIFAQAQSLYIKTFGKPGSTPLIFIHGGPAGSAVHFEATTAQKLADKGFYVIVYDRRGECRSVDANAALTYEEAFTDLNNIYQQYKLTKANLVGFSFGGLVTTLFAEKYPEKVQAIVLCSALFAQQTTYNHILDTVTRIYRQKSDTEKLREVALVQQLDKKSARYRSECFRLASENGFFRVVHPDPEAQEISRAYDNSALKQTDIRNKNAPERFYKNETRVNIDVQPVLVFLIREKHIPVYGLYGKLDGIFSTGMLHHLEQLLGTKNFRYVDNSSHYLYADQQTVFLDSVTWWLK</sequence>
<reference evidence="4 5" key="1">
    <citation type="submission" date="2019-06" db="EMBL/GenBank/DDBJ databases">
        <title>Sorghum-associated microbial communities from plants grown in Nebraska, USA.</title>
        <authorList>
            <person name="Schachtman D."/>
        </authorList>
    </citation>
    <scope>NUCLEOTIDE SEQUENCE [LARGE SCALE GENOMIC DNA]</scope>
    <source>
        <strain evidence="4 5">1209</strain>
    </source>
</reference>
<organism evidence="4 5">
    <name type="scientific">Chitinophaga polysaccharea</name>
    <dbReference type="NCBI Taxonomy" id="1293035"/>
    <lineage>
        <taxon>Bacteria</taxon>
        <taxon>Pseudomonadati</taxon>
        <taxon>Bacteroidota</taxon>
        <taxon>Chitinophagia</taxon>
        <taxon>Chitinophagales</taxon>
        <taxon>Chitinophagaceae</taxon>
        <taxon>Chitinophaga</taxon>
    </lineage>
</organism>
<keyword evidence="5" id="KW-1185">Reference proteome</keyword>